<dbReference type="Proteomes" id="UP000198773">
    <property type="component" value="Unassembled WGS sequence"/>
</dbReference>
<evidence type="ECO:0000256" key="4">
    <source>
        <dbReference type="SAM" id="SignalP"/>
    </source>
</evidence>
<dbReference type="GO" id="GO:0009279">
    <property type="term" value="C:cell outer membrane"/>
    <property type="evidence" value="ECO:0007669"/>
    <property type="project" value="UniProtKB-SubCell"/>
</dbReference>
<dbReference type="Pfam" id="PF00691">
    <property type="entry name" value="OmpA"/>
    <property type="match status" value="1"/>
</dbReference>
<accession>A0A1H4F7B3</accession>
<dbReference type="PROSITE" id="PS51123">
    <property type="entry name" value="OMPA_2"/>
    <property type="match status" value="1"/>
</dbReference>
<proteinExistence type="predicted"/>
<evidence type="ECO:0000313" key="6">
    <source>
        <dbReference type="EMBL" id="SEA93149.1"/>
    </source>
</evidence>
<reference evidence="6 7" key="1">
    <citation type="submission" date="2016-10" db="EMBL/GenBank/DDBJ databases">
        <authorList>
            <person name="de Groot N.N."/>
        </authorList>
    </citation>
    <scope>NUCLEOTIDE SEQUENCE [LARGE SCALE GENOMIC DNA]</scope>
    <source>
        <strain evidence="6 7">CGMCC 1.3430</strain>
    </source>
</reference>
<name>A0A1H4F7B3_ALKAM</name>
<dbReference type="EMBL" id="FNRM01000009">
    <property type="protein sequence ID" value="SEA93149.1"/>
    <property type="molecule type" value="Genomic_DNA"/>
</dbReference>
<dbReference type="STRING" id="152573.SAMN04488051_10953"/>
<dbReference type="AlphaFoldDB" id="A0A1H4F7B3"/>
<feature type="domain" description="OmpA-like" evidence="5">
    <location>
        <begin position="175"/>
        <end position="291"/>
    </location>
</feature>
<dbReference type="RefSeq" id="WP_091344576.1">
    <property type="nucleotide sequence ID" value="NZ_FNRM01000009.1"/>
</dbReference>
<keyword evidence="7" id="KW-1185">Reference proteome</keyword>
<dbReference type="SUPFAM" id="SSF103088">
    <property type="entry name" value="OmpA-like"/>
    <property type="match status" value="1"/>
</dbReference>
<dbReference type="Pfam" id="PF18393">
    <property type="entry name" value="MotY_N"/>
    <property type="match status" value="1"/>
</dbReference>
<keyword evidence="4" id="KW-0732">Signal</keyword>
<evidence type="ECO:0000313" key="7">
    <source>
        <dbReference type="Proteomes" id="UP000198773"/>
    </source>
</evidence>
<evidence type="ECO:0000259" key="5">
    <source>
        <dbReference type="PROSITE" id="PS51123"/>
    </source>
</evidence>
<dbReference type="PRINTS" id="PR01021">
    <property type="entry name" value="OMPADOMAIN"/>
</dbReference>
<evidence type="ECO:0000256" key="2">
    <source>
        <dbReference type="ARBA" id="ARBA00023136"/>
    </source>
</evidence>
<keyword evidence="2 3" id="KW-0472">Membrane</keyword>
<protein>
    <submittedName>
        <fullName evidence="6">OmpA family protein</fullName>
    </submittedName>
</protein>
<dbReference type="InterPro" id="IPR006665">
    <property type="entry name" value="OmpA-like"/>
</dbReference>
<feature type="signal peptide" evidence="4">
    <location>
        <begin position="1"/>
        <end position="19"/>
    </location>
</feature>
<dbReference type="OrthoDB" id="6905929at2"/>
<dbReference type="InterPro" id="IPR036737">
    <property type="entry name" value="OmpA-like_sf"/>
</dbReference>
<dbReference type="InterPro" id="IPR050330">
    <property type="entry name" value="Bact_OuterMem_StrucFunc"/>
</dbReference>
<comment type="subcellular location">
    <subcellularLocation>
        <location evidence="1">Cell outer membrane</location>
    </subcellularLocation>
</comment>
<gene>
    <name evidence="6" type="ORF">SAMN04488051_10953</name>
</gene>
<dbReference type="CDD" id="cd07185">
    <property type="entry name" value="OmpA_C-like"/>
    <property type="match status" value="1"/>
</dbReference>
<feature type="chain" id="PRO_5011794009" evidence="4">
    <location>
        <begin position="20"/>
        <end position="291"/>
    </location>
</feature>
<dbReference type="PRINTS" id="PR01023">
    <property type="entry name" value="NAFLGMOTY"/>
</dbReference>
<sequence length="291" mass="34018">MRFLLPIPLFLLCTQLAFAGQSYIRQYSAALEQSEWQLRHNTPLRCEISHPIPGFGEAVFHSEAGKELNLWFELKMLQQPDAYALAEVLSLPPRWRPGEQPRAITNMRLLKQFDGDLPKESAWTMLHELERGYQPTFYFSDWYRPDNKVVASLNPVQFPTVYREFSQCMSMLLPYRFDDIAFTVLSYEVGGDQLTRESRRRLAAIAEYLKHDDAIEVVQIQGHTDTYGGRWMNEQLSIRRAEKVKRFFVEAGLPEHRIEVEGFGQRRNVAPNQRVQDRAINRRVVVQMNRP</sequence>
<evidence type="ECO:0000256" key="1">
    <source>
        <dbReference type="ARBA" id="ARBA00004442"/>
    </source>
</evidence>
<dbReference type="InterPro" id="IPR041544">
    <property type="entry name" value="MotY_N"/>
</dbReference>
<dbReference type="InterPro" id="IPR006664">
    <property type="entry name" value="OMP_bac"/>
</dbReference>
<organism evidence="6 7">
    <name type="scientific">Alkalimonas amylolytica</name>
    <dbReference type="NCBI Taxonomy" id="152573"/>
    <lineage>
        <taxon>Bacteria</taxon>
        <taxon>Pseudomonadati</taxon>
        <taxon>Pseudomonadota</taxon>
        <taxon>Gammaproteobacteria</taxon>
        <taxon>Alkalimonas</taxon>
    </lineage>
</organism>
<dbReference type="Gene3D" id="3.30.1330.60">
    <property type="entry name" value="OmpA-like domain"/>
    <property type="match status" value="1"/>
</dbReference>
<dbReference type="Gene3D" id="2.60.40.2540">
    <property type="match status" value="1"/>
</dbReference>
<dbReference type="PANTHER" id="PTHR30329:SF17">
    <property type="entry name" value="LIPOPROTEIN YFIB-RELATED"/>
    <property type="match status" value="1"/>
</dbReference>
<dbReference type="PANTHER" id="PTHR30329">
    <property type="entry name" value="STATOR ELEMENT OF FLAGELLAR MOTOR COMPLEX"/>
    <property type="match status" value="1"/>
</dbReference>
<evidence type="ECO:0000256" key="3">
    <source>
        <dbReference type="PROSITE-ProRule" id="PRU00473"/>
    </source>
</evidence>